<proteinExistence type="predicted"/>
<sequence>MASTSLYASTPVCPLYISGVIVDFSKSKKNVESAEVRISLRSPTPIKRGAGKALRQTFYPPMKFSHGDTFSLHVRYKKWHGMKTNHEDIVFEPEDMFRESSAGDRREYNKVHKNITIVVELSGNPTTEAEQLVSFSDETLELKPTTDEIFRKCPQFRILVIGKTGVGKSSLINHAFGVQNATASHEKPGEASIDHEFISPQNDRFVLHDSKGFEPGSEDNLKIVRDFIDRRRAMPDLKDQLHAIWWGLRLSGRLLETGVERFLTSKREGELGNIPIVVVFTKYDTLLDRVERTLDKSSIKFLSKAAIQELTKNSAKDKLQEVCIAPLEKFAGSSIPHVTVSTNGNHEETLARLIQTTEELVYRHVGTDASVMTSVAQRVDPGLKIKASIEVGKRKYWNALASSAPFKNRSMWDCMHVLHTDIVNVWNFQDPHEYLCSPEFRTLMTNMVDKLDVGPTADPNKNLAFGLSIVGTVAGVVAALAGPAAPIVVPIVASVVIANWVYEVYQQSRVALQRFMKYIVDLTLVLQTLALVAGNQELTRKAIKLAVKSYHDSPMSGEVHNRIQEYDRQFTFRERADRDSLDKLVQLLQSYNISAEEMSDLRGKIPAVDLSSDEPWDTVEKP</sequence>
<reference evidence="2" key="1">
    <citation type="journal article" date="2020" name="New Phytol.">
        <title>Comparative genomics reveals dynamic genome evolution in host specialist ectomycorrhizal fungi.</title>
        <authorList>
            <person name="Lofgren L.A."/>
            <person name="Nguyen N.H."/>
            <person name="Vilgalys R."/>
            <person name="Ruytinx J."/>
            <person name="Liao H.L."/>
            <person name="Branco S."/>
            <person name="Kuo A."/>
            <person name="LaButti K."/>
            <person name="Lipzen A."/>
            <person name="Andreopoulos W."/>
            <person name="Pangilinan J."/>
            <person name="Riley R."/>
            <person name="Hundley H."/>
            <person name="Na H."/>
            <person name="Barry K."/>
            <person name="Grigoriev I.V."/>
            <person name="Stajich J.E."/>
            <person name="Kennedy P.G."/>
        </authorList>
    </citation>
    <scope>NUCLEOTIDE SEQUENCE</scope>
    <source>
        <strain evidence="2">DOB743</strain>
    </source>
</reference>
<name>A0A9P6ZWH8_9AGAM</name>
<protein>
    <recommendedName>
        <fullName evidence="1">G domain-containing protein</fullName>
    </recommendedName>
</protein>
<evidence type="ECO:0000313" key="3">
    <source>
        <dbReference type="Proteomes" id="UP000714275"/>
    </source>
</evidence>
<gene>
    <name evidence="2" type="ORF">EV702DRAFT_1196794</name>
</gene>
<organism evidence="2 3">
    <name type="scientific">Suillus placidus</name>
    <dbReference type="NCBI Taxonomy" id="48579"/>
    <lineage>
        <taxon>Eukaryota</taxon>
        <taxon>Fungi</taxon>
        <taxon>Dikarya</taxon>
        <taxon>Basidiomycota</taxon>
        <taxon>Agaricomycotina</taxon>
        <taxon>Agaricomycetes</taxon>
        <taxon>Agaricomycetidae</taxon>
        <taxon>Boletales</taxon>
        <taxon>Suillineae</taxon>
        <taxon>Suillaceae</taxon>
        <taxon>Suillus</taxon>
    </lineage>
</organism>
<dbReference type="Proteomes" id="UP000714275">
    <property type="component" value="Unassembled WGS sequence"/>
</dbReference>
<dbReference type="SUPFAM" id="SSF52540">
    <property type="entry name" value="P-loop containing nucleoside triphosphate hydrolases"/>
    <property type="match status" value="1"/>
</dbReference>
<dbReference type="InterPro" id="IPR006073">
    <property type="entry name" value="GTP-bd"/>
</dbReference>
<dbReference type="Pfam" id="PF01926">
    <property type="entry name" value="MMR_HSR1"/>
    <property type="match status" value="1"/>
</dbReference>
<feature type="domain" description="G" evidence="1">
    <location>
        <begin position="157"/>
        <end position="232"/>
    </location>
</feature>
<evidence type="ECO:0000313" key="2">
    <source>
        <dbReference type="EMBL" id="KAG1777997.1"/>
    </source>
</evidence>
<dbReference type="AlphaFoldDB" id="A0A9P6ZWH8"/>
<dbReference type="InterPro" id="IPR027417">
    <property type="entry name" value="P-loop_NTPase"/>
</dbReference>
<dbReference type="GO" id="GO:0005525">
    <property type="term" value="F:GTP binding"/>
    <property type="evidence" value="ECO:0007669"/>
    <property type="project" value="InterPro"/>
</dbReference>
<dbReference type="Gene3D" id="3.40.50.300">
    <property type="entry name" value="P-loop containing nucleotide triphosphate hydrolases"/>
    <property type="match status" value="1"/>
</dbReference>
<evidence type="ECO:0000259" key="1">
    <source>
        <dbReference type="Pfam" id="PF01926"/>
    </source>
</evidence>
<dbReference type="CDD" id="cd00882">
    <property type="entry name" value="Ras_like_GTPase"/>
    <property type="match status" value="1"/>
</dbReference>
<dbReference type="OrthoDB" id="391988at2759"/>
<comment type="caution">
    <text evidence="2">The sequence shown here is derived from an EMBL/GenBank/DDBJ whole genome shotgun (WGS) entry which is preliminary data.</text>
</comment>
<accession>A0A9P6ZWH8</accession>
<dbReference type="EMBL" id="JABBWD010000018">
    <property type="protein sequence ID" value="KAG1777997.1"/>
    <property type="molecule type" value="Genomic_DNA"/>
</dbReference>
<keyword evidence="3" id="KW-1185">Reference proteome</keyword>